<gene>
    <name evidence="2" type="ORF">D7193_15295</name>
</gene>
<dbReference type="EMBL" id="RBAN01000002">
    <property type="protein sequence ID" value="RKN55949.1"/>
    <property type="molecule type" value="Genomic_DNA"/>
</dbReference>
<comment type="caution">
    <text evidence="2">The sequence shown here is derived from an EMBL/GenBank/DDBJ whole genome shotgun (WGS) entry which is preliminary data.</text>
</comment>
<dbReference type="Proteomes" id="UP000279968">
    <property type="component" value="Unassembled WGS sequence"/>
</dbReference>
<dbReference type="AlphaFoldDB" id="A0A3B0A6E5"/>
<keyword evidence="1" id="KW-0812">Transmembrane</keyword>
<keyword evidence="1" id="KW-0472">Membrane</keyword>
<evidence type="ECO:0000313" key="2">
    <source>
        <dbReference type="EMBL" id="RKN55949.1"/>
    </source>
</evidence>
<proteinExistence type="predicted"/>
<evidence type="ECO:0000313" key="3">
    <source>
        <dbReference type="Proteomes" id="UP000279968"/>
    </source>
</evidence>
<keyword evidence="3" id="KW-1185">Reference proteome</keyword>
<dbReference type="OrthoDB" id="3400600at2"/>
<reference evidence="2 3" key="1">
    <citation type="journal article" date="2015" name="Int. J. Syst. Evol. Microbiol.">
        <title>Micromonospora costi sp. nov., isolated from a leaf of Costus speciosus.</title>
        <authorList>
            <person name="Thawai C."/>
        </authorList>
    </citation>
    <scope>NUCLEOTIDE SEQUENCE [LARGE SCALE GENOMIC DNA]</scope>
    <source>
        <strain evidence="2 3">CS1-12</strain>
    </source>
</reference>
<accession>A0A3B0A6E5</accession>
<evidence type="ECO:0000256" key="1">
    <source>
        <dbReference type="SAM" id="Phobius"/>
    </source>
</evidence>
<keyword evidence="1" id="KW-1133">Transmembrane helix</keyword>
<protein>
    <submittedName>
        <fullName evidence="2">Uncharacterized protein</fullName>
    </submittedName>
</protein>
<organism evidence="2 3">
    <name type="scientific">Micromonospora costi</name>
    <dbReference type="NCBI Taxonomy" id="1530042"/>
    <lineage>
        <taxon>Bacteria</taxon>
        <taxon>Bacillati</taxon>
        <taxon>Actinomycetota</taxon>
        <taxon>Actinomycetes</taxon>
        <taxon>Micromonosporales</taxon>
        <taxon>Micromonosporaceae</taxon>
        <taxon>Micromonospora</taxon>
    </lineage>
</organism>
<dbReference type="RefSeq" id="WP_120780132.1">
    <property type="nucleotide sequence ID" value="NZ_JBHLUP010000002.1"/>
</dbReference>
<name>A0A3B0A6E5_9ACTN</name>
<feature type="transmembrane region" description="Helical" evidence="1">
    <location>
        <begin position="135"/>
        <end position="155"/>
    </location>
</feature>
<sequence length="171" mass="19143">MNGWEIIASFVFGLLVNEMTDVSPWAARKLVRWAAYRWTIDPDIAAGYAEEWTAIIDERPGKLLKLMTALRFSTGAAGRALPRVFVSVRHATTQWLARHTTVPEKVWNEALPFFVAAIVSTFGFGYASGSVHGRASAILVVIALVVQIGLAILIVRPAFRYRRENRGLFRR</sequence>
<feature type="transmembrane region" description="Helical" evidence="1">
    <location>
        <begin position="110"/>
        <end position="129"/>
    </location>
</feature>